<dbReference type="GO" id="GO:0005686">
    <property type="term" value="C:U2 snRNP"/>
    <property type="evidence" value="ECO:0007669"/>
    <property type="project" value="TreeGrafter"/>
</dbReference>
<organism evidence="2 3">
    <name type="scientific">Trematosphaeria pertusa</name>
    <dbReference type="NCBI Taxonomy" id="390896"/>
    <lineage>
        <taxon>Eukaryota</taxon>
        <taxon>Fungi</taxon>
        <taxon>Dikarya</taxon>
        <taxon>Ascomycota</taxon>
        <taxon>Pezizomycotina</taxon>
        <taxon>Dothideomycetes</taxon>
        <taxon>Pleosporomycetidae</taxon>
        <taxon>Pleosporales</taxon>
        <taxon>Massarineae</taxon>
        <taxon>Trematosphaeriaceae</taxon>
        <taxon>Trematosphaeria</taxon>
    </lineage>
</organism>
<evidence type="ECO:0000256" key="1">
    <source>
        <dbReference type="SAM" id="MobiDB-lite"/>
    </source>
</evidence>
<dbReference type="EMBL" id="ML987207">
    <property type="protein sequence ID" value="KAF2242621.1"/>
    <property type="molecule type" value="Genomic_DNA"/>
</dbReference>
<dbReference type="RefSeq" id="XP_033677625.1">
    <property type="nucleotide sequence ID" value="XM_033834049.1"/>
</dbReference>
<dbReference type="PANTHER" id="PTHR20978">
    <property type="entry name" value="SPLICING FACTOR 3B SUBUNIT 5"/>
    <property type="match status" value="1"/>
</dbReference>
<reference evidence="2" key="1">
    <citation type="journal article" date="2020" name="Stud. Mycol.">
        <title>101 Dothideomycetes genomes: a test case for predicting lifestyles and emergence of pathogens.</title>
        <authorList>
            <person name="Haridas S."/>
            <person name="Albert R."/>
            <person name="Binder M."/>
            <person name="Bloem J."/>
            <person name="Labutti K."/>
            <person name="Salamov A."/>
            <person name="Andreopoulos B."/>
            <person name="Baker S."/>
            <person name="Barry K."/>
            <person name="Bills G."/>
            <person name="Bluhm B."/>
            <person name="Cannon C."/>
            <person name="Castanera R."/>
            <person name="Culley D."/>
            <person name="Daum C."/>
            <person name="Ezra D."/>
            <person name="Gonzalez J."/>
            <person name="Henrissat B."/>
            <person name="Kuo A."/>
            <person name="Liang C."/>
            <person name="Lipzen A."/>
            <person name="Lutzoni F."/>
            <person name="Magnuson J."/>
            <person name="Mondo S."/>
            <person name="Nolan M."/>
            <person name="Ohm R."/>
            <person name="Pangilinan J."/>
            <person name="Park H.-J."/>
            <person name="Ramirez L."/>
            <person name="Alfaro M."/>
            <person name="Sun H."/>
            <person name="Tritt A."/>
            <person name="Yoshinaga Y."/>
            <person name="Zwiers L.-H."/>
            <person name="Turgeon B."/>
            <person name="Goodwin S."/>
            <person name="Spatafora J."/>
            <person name="Crous P."/>
            <person name="Grigoriev I."/>
        </authorList>
    </citation>
    <scope>NUCLEOTIDE SEQUENCE</scope>
    <source>
        <strain evidence="2">CBS 122368</strain>
    </source>
</reference>
<dbReference type="OrthoDB" id="274726at2759"/>
<dbReference type="PANTHER" id="PTHR20978:SF0">
    <property type="entry name" value="SPLICING FACTOR 3B SUBUNIT 5"/>
    <property type="match status" value="1"/>
</dbReference>
<protein>
    <submittedName>
        <fullName evidence="2">SF3b10-domain-containing protein</fullName>
    </submittedName>
</protein>
<sequence>MADKLRAQQNLEALQARYIGTGSADTAAAEWHANVARDTLASFVGHPPLLTYAAIGLGQSREQTRLQMIEQMAWGAGLPPAKKESKKEAEVKEEVKIKTEEEEVQYDWPPPPRPPKDAPKADKYGFGPDGQRARF</sequence>
<dbReference type="GeneID" id="54587379"/>
<dbReference type="GO" id="GO:0000398">
    <property type="term" value="P:mRNA splicing, via spliceosome"/>
    <property type="evidence" value="ECO:0007669"/>
    <property type="project" value="TreeGrafter"/>
</dbReference>
<proteinExistence type="predicted"/>
<dbReference type="AlphaFoldDB" id="A0A6A6HX61"/>
<dbReference type="GO" id="GO:0071011">
    <property type="term" value="C:precatalytic spliceosome"/>
    <property type="evidence" value="ECO:0007669"/>
    <property type="project" value="TreeGrafter"/>
</dbReference>
<dbReference type="Pfam" id="PF07189">
    <property type="entry name" value="SF3b10"/>
    <property type="match status" value="1"/>
</dbReference>
<evidence type="ECO:0000313" key="2">
    <source>
        <dbReference type="EMBL" id="KAF2242621.1"/>
    </source>
</evidence>
<dbReference type="Proteomes" id="UP000800094">
    <property type="component" value="Unassembled WGS sequence"/>
</dbReference>
<feature type="compositionally biased region" description="Basic and acidic residues" evidence="1">
    <location>
        <begin position="81"/>
        <end position="99"/>
    </location>
</feature>
<name>A0A6A6HX61_9PLEO</name>
<feature type="compositionally biased region" description="Basic and acidic residues" evidence="1">
    <location>
        <begin position="114"/>
        <end position="123"/>
    </location>
</feature>
<dbReference type="InterPro" id="IPR009846">
    <property type="entry name" value="SF3b5/RDS3-10"/>
</dbReference>
<keyword evidence="3" id="KW-1185">Reference proteome</keyword>
<accession>A0A6A6HX61</accession>
<evidence type="ECO:0000313" key="3">
    <source>
        <dbReference type="Proteomes" id="UP000800094"/>
    </source>
</evidence>
<feature type="region of interest" description="Disordered" evidence="1">
    <location>
        <begin position="74"/>
        <end position="135"/>
    </location>
</feature>
<gene>
    <name evidence="2" type="ORF">BU26DRAFT_570691</name>
</gene>